<name>T0Z578_9ZZZZ</name>
<dbReference type="EC" id="1.-.-.-" evidence="2"/>
<keyword evidence="2" id="KW-0560">Oxidoreductase</keyword>
<proteinExistence type="predicted"/>
<dbReference type="Gene3D" id="1.20.58.100">
    <property type="entry name" value="Fumarate reductase/succinate dehydrogenase flavoprotein-like, C-terminal domain"/>
    <property type="match status" value="1"/>
</dbReference>
<gene>
    <name evidence="2" type="ORF">B1B_15411</name>
</gene>
<accession>T0Z578</accession>
<evidence type="ECO:0000313" key="2">
    <source>
        <dbReference type="EMBL" id="EQD39327.1"/>
    </source>
</evidence>
<dbReference type="SUPFAM" id="SSF46977">
    <property type="entry name" value="Succinate dehydrogenase/fumarate reductase flavoprotein C-terminal domain"/>
    <property type="match status" value="1"/>
</dbReference>
<reference evidence="2" key="1">
    <citation type="submission" date="2013-08" db="EMBL/GenBank/DDBJ databases">
        <authorList>
            <person name="Mendez C."/>
            <person name="Richter M."/>
            <person name="Ferrer M."/>
            <person name="Sanchez J."/>
        </authorList>
    </citation>
    <scope>NUCLEOTIDE SEQUENCE</scope>
</reference>
<dbReference type="InterPro" id="IPR037099">
    <property type="entry name" value="Fum_R/Succ_DH_flav-like_C_sf"/>
</dbReference>
<dbReference type="InterPro" id="IPR015939">
    <property type="entry name" value="Fum_Rdtase/Succ_DH_flav-like_C"/>
</dbReference>
<reference evidence="2" key="2">
    <citation type="journal article" date="2014" name="ISME J.">
        <title>Microbial stratification in low pH oxic and suboxic macroscopic growths along an acid mine drainage.</title>
        <authorList>
            <person name="Mendez-Garcia C."/>
            <person name="Mesa V."/>
            <person name="Sprenger R.R."/>
            <person name="Richter M."/>
            <person name="Diez M.S."/>
            <person name="Solano J."/>
            <person name="Bargiela R."/>
            <person name="Golyshina O.V."/>
            <person name="Manteca A."/>
            <person name="Ramos J.L."/>
            <person name="Gallego J.R."/>
            <person name="Llorente I."/>
            <person name="Martins Dos Santos V.A."/>
            <person name="Jensen O.N."/>
            <person name="Pelaez A.I."/>
            <person name="Sanchez J."/>
            <person name="Ferrer M."/>
        </authorList>
    </citation>
    <scope>NUCLEOTIDE SEQUENCE</scope>
</reference>
<sequence length="74" mass="8296">MLVCAEAVARAALLRKESRGAHSRLDYPKYDDYWGEHNIVSEKRGDAMHVEPCPVIKAAGVMALVEEKKAKEKK</sequence>
<organism evidence="2">
    <name type="scientific">mine drainage metagenome</name>
    <dbReference type="NCBI Taxonomy" id="410659"/>
    <lineage>
        <taxon>unclassified sequences</taxon>
        <taxon>metagenomes</taxon>
        <taxon>ecological metagenomes</taxon>
    </lineage>
</organism>
<dbReference type="EMBL" id="AUZY01010257">
    <property type="protein sequence ID" value="EQD39327.1"/>
    <property type="molecule type" value="Genomic_DNA"/>
</dbReference>
<comment type="caution">
    <text evidence="2">The sequence shown here is derived from an EMBL/GenBank/DDBJ whole genome shotgun (WGS) entry which is preliminary data.</text>
</comment>
<evidence type="ECO:0000259" key="1">
    <source>
        <dbReference type="Pfam" id="PF02910"/>
    </source>
</evidence>
<feature type="domain" description="Fumarate reductase/succinate dehydrogenase flavoprotein-like C-terminal" evidence="1">
    <location>
        <begin position="1"/>
        <end position="55"/>
    </location>
</feature>
<protein>
    <submittedName>
        <fullName evidence="2">Protein containing Fumarate reductase/succinate dehydrogenase flavoprotein</fullName>
        <ecNumber evidence="2">1.-.-.-</ecNumber>
    </submittedName>
</protein>
<dbReference type="AlphaFoldDB" id="T0Z578"/>
<dbReference type="Pfam" id="PF02910">
    <property type="entry name" value="Succ_DH_flav_C"/>
    <property type="match status" value="1"/>
</dbReference>
<dbReference type="GO" id="GO:0016491">
    <property type="term" value="F:oxidoreductase activity"/>
    <property type="evidence" value="ECO:0007669"/>
    <property type="project" value="UniProtKB-KW"/>
</dbReference>